<dbReference type="NCBIfam" id="TIGR01698">
    <property type="entry name" value="PUNP"/>
    <property type="match status" value="1"/>
</dbReference>
<evidence type="ECO:0000256" key="4">
    <source>
        <dbReference type="ARBA" id="ARBA00011886"/>
    </source>
</evidence>
<dbReference type="Pfam" id="PF01048">
    <property type="entry name" value="PNP_UDP_1"/>
    <property type="match status" value="1"/>
</dbReference>
<dbReference type="InterPro" id="IPR011268">
    <property type="entry name" value="Purine_phosphorylase"/>
</dbReference>
<reference evidence="11 12" key="1">
    <citation type="submission" date="2024-07" db="EMBL/GenBank/DDBJ databases">
        <title>Uliginosibacterium paludis KCTC:42655.</title>
        <authorList>
            <person name="Kim M.K."/>
        </authorList>
    </citation>
    <scope>NUCLEOTIDE SEQUENCE [LARGE SCALE GENOMIC DNA]</scope>
    <source>
        <strain evidence="11 12">KCTC 42655</strain>
    </source>
</reference>
<evidence type="ECO:0000256" key="6">
    <source>
        <dbReference type="ARBA" id="ARBA00022676"/>
    </source>
</evidence>
<dbReference type="GO" id="GO:0004731">
    <property type="term" value="F:purine-nucleoside phosphorylase activity"/>
    <property type="evidence" value="ECO:0007669"/>
    <property type="project" value="UniProtKB-EC"/>
</dbReference>
<comment type="caution">
    <text evidence="11">The sequence shown here is derived from an EMBL/GenBank/DDBJ whole genome shotgun (WGS) entry which is preliminary data.</text>
</comment>
<keyword evidence="12" id="KW-1185">Reference proteome</keyword>
<dbReference type="PIRSF" id="PIRSF000477">
    <property type="entry name" value="PurNPase"/>
    <property type="match status" value="1"/>
</dbReference>
<keyword evidence="6 9" id="KW-0328">Glycosyltransferase</keyword>
<dbReference type="CDD" id="cd09009">
    <property type="entry name" value="PNP-EcPNPII_like"/>
    <property type="match status" value="1"/>
</dbReference>
<comment type="pathway">
    <text evidence="1 9">Purine metabolism; purine nucleoside salvage.</text>
</comment>
<evidence type="ECO:0000256" key="1">
    <source>
        <dbReference type="ARBA" id="ARBA00005058"/>
    </source>
</evidence>
<evidence type="ECO:0000256" key="7">
    <source>
        <dbReference type="ARBA" id="ARBA00022679"/>
    </source>
</evidence>
<protein>
    <recommendedName>
        <fullName evidence="5 9">Purine nucleoside phosphorylase</fullName>
        <ecNumber evidence="4 9">2.4.2.1</ecNumber>
    </recommendedName>
    <alternativeName>
        <fullName evidence="8 9">Inosine-guanosine phosphorylase</fullName>
    </alternativeName>
</protein>
<dbReference type="EMBL" id="JBEWLZ010000004">
    <property type="protein sequence ID" value="MET1489836.1"/>
    <property type="molecule type" value="Genomic_DNA"/>
</dbReference>
<accession>A0ABV2CPJ2</accession>
<dbReference type="EC" id="2.4.2.1" evidence="4 9"/>
<dbReference type="NCBIfam" id="NF006054">
    <property type="entry name" value="PRK08202.1"/>
    <property type="match status" value="1"/>
</dbReference>
<keyword evidence="7 9" id="KW-0808">Transferase</keyword>
<sequence length="267" mass="28276">MTTETNAARQVRARAPGARPRIAVVLGSGWGGLTDHLANAIRIPYSELEGFPQATVAGHSGELWLGDIAGHEVAVMSGRKHAYETGEVNGMRVPLETLKALGCDTVVLTNAAGSLKPGMGTGSLMVINDYINVTQRSPLVGEGGSERFVNMTNAFDPALRVIAHDVARDAGVSLHEGVYLWCFGPQFETPAEIRMFERLGADAVGMSTVPETIIARHIGLKVIAFSLITNMAAGMSAEDLSHQHTLEQARAAGATAGMLLARVITHI</sequence>
<evidence type="ECO:0000259" key="10">
    <source>
        <dbReference type="Pfam" id="PF01048"/>
    </source>
</evidence>
<dbReference type="Proteomes" id="UP001548590">
    <property type="component" value="Unassembled WGS sequence"/>
</dbReference>
<evidence type="ECO:0000256" key="3">
    <source>
        <dbReference type="ARBA" id="ARBA00011233"/>
    </source>
</evidence>
<proteinExistence type="inferred from homology"/>
<dbReference type="InterPro" id="IPR000845">
    <property type="entry name" value="Nucleoside_phosphorylase_d"/>
</dbReference>
<dbReference type="InterPro" id="IPR011269">
    <property type="entry name" value="PUNP"/>
</dbReference>
<dbReference type="PANTHER" id="PTHR11904">
    <property type="entry name" value="METHYLTHIOADENOSINE/PURINE NUCLEOSIDE PHOSPHORYLASE"/>
    <property type="match status" value="1"/>
</dbReference>
<evidence type="ECO:0000313" key="12">
    <source>
        <dbReference type="Proteomes" id="UP001548590"/>
    </source>
</evidence>
<evidence type="ECO:0000256" key="5">
    <source>
        <dbReference type="ARBA" id="ARBA00013834"/>
    </source>
</evidence>
<evidence type="ECO:0000256" key="2">
    <source>
        <dbReference type="ARBA" id="ARBA00006751"/>
    </source>
</evidence>
<dbReference type="InterPro" id="IPR035994">
    <property type="entry name" value="Nucleoside_phosphorylase_sf"/>
</dbReference>
<evidence type="ECO:0000256" key="8">
    <source>
        <dbReference type="ARBA" id="ARBA00031036"/>
    </source>
</evidence>
<dbReference type="Gene3D" id="3.40.50.1580">
    <property type="entry name" value="Nucleoside phosphorylase domain"/>
    <property type="match status" value="1"/>
</dbReference>
<dbReference type="NCBIfam" id="TIGR01697">
    <property type="entry name" value="PNPH-PUNA-XAPA"/>
    <property type="match status" value="1"/>
</dbReference>
<organism evidence="11 12">
    <name type="scientific">Uliginosibacterium paludis</name>
    <dbReference type="NCBI Taxonomy" id="1615952"/>
    <lineage>
        <taxon>Bacteria</taxon>
        <taxon>Pseudomonadati</taxon>
        <taxon>Pseudomonadota</taxon>
        <taxon>Betaproteobacteria</taxon>
        <taxon>Rhodocyclales</taxon>
        <taxon>Zoogloeaceae</taxon>
        <taxon>Uliginosibacterium</taxon>
    </lineage>
</organism>
<feature type="domain" description="Nucleoside phosphorylase" evidence="10">
    <location>
        <begin position="21"/>
        <end position="264"/>
    </location>
</feature>
<name>A0ABV2CPJ2_9RHOO</name>
<gene>
    <name evidence="11" type="ORF">ABVT11_08350</name>
</gene>
<evidence type="ECO:0000313" key="11">
    <source>
        <dbReference type="EMBL" id="MET1489836.1"/>
    </source>
</evidence>
<comment type="subunit">
    <text evidence="3">Homotrimer.</text>
</comment>
<dbReference type="RefSeq" id="WP_345923102.1">
    <property type="nucleotide sequence ID" value="NZ_JBDIVF010000001.1"/>
</dbReference>
<dbReference type="PANTHER" id="PTHR11904:SF9">
    <property type="entry name" value="PURINE NUCLEOSIDE PHOSPHORYLASE-RELATED"/>
    <property type="match status" value="1"/>
</dbReference>
<dbReference type="SUPFAM" id="SSF53167">
    <property type="entry name" value="Purine and uridine phosphorylases"/>
    <property type="match status" value="1"/>
</dbReference>
<comment type="function">
    <text evidence="9">The purine nucleoside phosphorylases catalyze the phosphorolytic breakdown of the N-glycosidic bond in the beta-(deoxy)ribonucleoside molecules, with the formation of the corresponding free purine bases and pentose-1-phosphate.</text>
</comment>
<comment type="similarity">
    <text evidence="2 9">Belongs to the PNP/MTAP phosphorylase family.</text>
</comment>
<evidence type="ECO:0000256" key="9">
    <source>
        <dbReference type="PIRNR" id="PIRNR000477"/>
    </source>
</evidence>